<dbReference type="RefSeq" id="WP_307223079.1">
    <property type="nucleotide sequence ID" value="NZ_JAUSUE010000004.1"/>
</dbReference>
<reference evidence="8 9" key="1">
    <citation type="submission" date="2023-07" db="EMBL/GenBank/DDBJ databases">
        <title>Genomic Encyclopedia of Type Strains, Phase IV (KMG-IV): sequencing the most valuable type-strain genomes for metagenomic binning, comparative biology and taxonomic classification.</title>
        <authorList>
            <person name="Goeker M."/>
        </authorList>
    </citation>
    <scope>NUCLEOTIDE SEQUENCE [LARGE SCALE GENOMIC DNA]</scope>
    <source>
        <strain evidence="8 9">DSM 16980</strain>
    </source>
</reference>
<evidence type="ECO:0000256" key="7">
    <source>
        <dbReference type="SAM" id="Phobius"/>
    </source>
</evidence>
<dbReference type="GO" id="GO:0008913">
    <property type="term" value="F:Kdo2-lipid IVA acyltransferase activity"/>
    <property type="evidence" value="ECO:0007669"/>
    <property type="project" value="UniProtKB-EC"/>
</dbReference>
<evidence type="ECO:0000256" key="3">
    <source>
        <dbReference type="ARBA" id="ARBA00022519"/>
    </source>
</evidence>
<evidence type="ECO:0000256" key="5">
    <source>
        <dbReference type="ARBA" id="ARBA00023136"/>
    </source>
</evidence>
<evidence type="ECO:0000256" key="2">
    <source>
        <dbReference type="ARBA" id="ARBA00022475"/>
    </source>
</evidence>
<comment type="caution">
    <text evidence="8">The sequence shown here is derived from an EMBL/GenBank/DDBJ whole genome shotgun (WGS) entry which is preliminary data.</text>
</comment>
<name>A0ABT9Y5V5_9FIRM</name>
<keyword evidence="5 7" id="KW-0472">Membrane</keyword>
<keyword evidence="7" id="KW-0812">Transmembrane</keyword>
<proteinExistence type="predicted"/>
<keyword evidence="6 8" id="KW-0012">Acyltransferase</keyword>
<dbReference type="PANTHER" id="PTHR30606:SF10">
    <property type="entry name" value="PHOSPHATIDYLINOSITOL MANNOSIDE ACYLTRANSFERASE"/>
    <property type="match status" value="1"/>
</dbReference>
<sequence length="334" mass="37897">MTEQQSAPTEKQLSEESASIAGFGLRRYKLGGKTPLQYYILKFLSFFMCLMPHKFLLFIGKILGILYFQLIAKERKRAILQMRASLGNGETEAAELVRQSFINMGKAFVEILYMPRLNKDNINYFVDPEGIEKLREALREEHGVVVLTGHVGNWEWMAASLAFNGIPTTTIVKPQPNAQHTRILNEYREMVGVEVFARGTSELLAAARALKKGKILGFLADQDAGPGGAFIDFFGRPASTPLGPAVFARKFLSPVVPLFIVRCENGRHRLIVGDIMRYENTGDTDADLLRFTVKMTKFVENVIRENPTQWLWFQKRWNTASDEKKIKHHVSGRR</sequence>
<accession>A0ABT9Y5V5</accession>
<dbReference type="InterPro" id="IPR004960">
    <property type="entry name" value="LipA_acyltrans"/>
</dbReference>
<dbReference type="EMBL" id="JAUSUE010000004">
    <property type="protein sequence ID" value="MDQ0203096.1"/>
    <property type="molecule type" value="Genomic_DNA"/>
</dbReference>
<protein>
    <submittedName>
        <fullName evidence="8">KDO2-lipid IV(A) lauroyltransferase</fullName>
        <ecNumber evidence="8">2.3.1.241</ecNumber>
    </submittedName>
</protein>
<dbReference type="Proteomes" id="UP001239167">
    <property type="component" value="Unassembled WGS sequence"/>
</dbReference>
<organism evidence="8 9">
    <name type="scientific">Pectinatus haikarae</name>
    <dbReference type="NCBI Taxonomy" id="349096"/>
    <lineage>
        <taxon>Bacteria</taxon>
        <taxon>Bacillati</taxon>
        <taxon>Bacillota</taxon>
        <taxon>Negativicutes</taxon>
        <taxon>Selenomonadales</taxon>
        <taxon>Selenomonadaceae</taxon>
        <taxon>Pectinatus</taxon>
    </lineage>
</organism>
<dbReference type="PIRSF" id="PIRSF026649">
    <property type="entry name" value="MsbB"/>
    <property type="match status" value="1"/>
</dbReference>
<comment type="subcellular location">
    <subcellularLocation>
        <location evidence="1">Cell inner membrane</location>
    </subcellularLocation>
</comment>
<evidence type="ECO:0000256" key="4">
    <source>
        <dbReference type="ARBA" id="ARBA00022679"/>
    </source>
</evidence>
<gene>
    <name evidence="8" type="ORF">J2S01_000803</name>
</gene>
<dbReference type="PANTHER" id="PTHR30606">
    <property type="entry name" value="LIPID A BIOSYNTHESIS LAUROYL ACYLTRANSFERASE"/>
    <property type="match status" value="1"/>
</dbReference>
<evidence type="ECO:0000256" key="1">
    <source>
        <dbReference type="ARBA" id="ARBA00004533"/>
    </source>
</evidence>
<dbReference type="EC" id="2.3.1.241" evidence="8"/>
<feature type="transmembrane region" description="Helical" evidence="7">
    <location>
        <begin position="43"/>
        <end position="68"/>
    </location>
</feature>
<keyword evidence="4 8" id="KW-0808">Transferase</keyword>
<keyword evidence="9" id="KW-1185">Reference proteome</keyword>
<dbReference type="Pfam" id="PF03279">
    <property type="entry name" value="Lip_A_acyltrans"/>
    <property type="match status" value="1"/>
</dbReference>
<keyword evidence="3" id="KW-0997">Cell inner membrane</keyword>
<dbReference type="CDD" id="cd07984">
    <property type="entry name" value="LPLAT_LABLAT-like"/>
    <property type="match status" value="1"/>
</dbReference>
<keyword evidence="2" id="KW-1003">Cell membrane</keyword>
<evidence type="ECO:0000313" key="8">
    <source>
        <dbReference type="EMBL" id="MDQ0203096.1"/>
    </source>
</evidence>
<evidence type="ECO:0000313" key="9">
    <source>
        <dbReference type="Proteomes" id="UP001239167"/>
    </source>
</evidence>
<keyword evidence="7" id="KW-1133">Transmembrane helix</keyword>
<evidence type="ECO:0000256" key="6">
    <source>
        <dbReference type="ARBA" id="ARBA00023315"/>
    </source>
</evidence>